<evidence type="ECO:0000313" key="1">
    <source>
        <dbReference type="EMBL" id="KAL0929424.1"/>
    </source>
</evidence>
<dbReference type="EMBL" id="VUJX02000017">
    <property type="protein sequence ID" value="KAL0929424.1"/>
    <property type="molecule type" value="Genomic_DNA"/>
</dbReference>
<organism evidence="1 2">
    <name type="scientific">Colletotrichum truncatum</name>
    <name type="common">Anthracnose fungus</name>
    <name type="synonym">Colletotrichum capsici</name>
    <dbReference type="NCBI Taxonomy" id="5467"/>
    <lineage>
        <taxon>Eukaryota</taxon>
        <taxon>Fungi</taxon>
        <taxon>Dikarya</taxon>
        <taxon>Ascomycota</taxon>
        <taxon>Pezizomycotina</taxon>
        <taxon>Sordariomycetes</taxon>
        <taxon>Hypocreomycetidae</taxon>
        <taxon>Glomerellales</taxon>
        <taxon>Glomerellaceae</taxon>
        <taxon>Colletotrichum</taxon>
        <taxon>Colletotrichum truncatum species complex</taxon>
    </lineage>
</organism>
<accession>A0ACC3YC38</accession>
<protein>
    <submittedName>
        <fullName evidence="1">Uncharacterized protein</fullName>
    </submittedName>
</protein>
<dbReference type="Proteomes" id="UP000805649">
    <property type="component" value="Unassembled WGS sequence"/>
</dbReference>
<gene>
    <name evidence="1" type="ORF">CTRU02_215590</name>
</gene>
<proteinExistence type="predicted"/>
<keyword evidence="2" id="KW-1185">Reference proteome</keyword>
<reference evidence="1 2" key="1">
    <citation type="journal article" date="2020" name="Phytopathology">
        <title>Genome Sequence Resources of Colletotrichum truncatum, C. plurivorum, C. musicola, and C. sojae: Four Species Pathogenic to Soybean (Glycine max).</title>
        <authorList>
            <person name="Rogerio F."/>
            <person name="Boufleur T.R."/>
            <person name="Ciampi-Guillardi M."/>
            <person name="Sukno S.A."/>
            <person name="Thon M.R."/>
            <person name="Massola Junior N.S."/>
            <person name="Baroncelli R."/>
        </authorList>
    </citation>
    <scope>NUCLEOTIDE SEQUENCE [LARGE SCALE GENOMIC DNA]</scope>
    <source>
        <strain evidence="1 2">CMES1059</strain>
    </source>
</reference>
<evidence type="ECO:0000313" key="2">
    <source>
        <dbReference type="Proteomes" id="UP000805649"/>
    </source>
</evidence>
<comment type="caution">
    <text evidence="1">The sequence shown here is derived from an EMBL/GenBank/DDBJ whole genome shotgun (WGS) entry which is preliminary data.</text>
</comment>
<sequence length="58" mass="6543">MAPRGLPSVAYDWPLLLLSRASRSWRLPAAHFLYCEVTLRTPTSHICLGGVTWAGWIF</sequence>
<name>A0ACC3YC38_COLTU</name>